<dbReference type="SUPFAM" id="SSF53649">
    <property type="entry name" value="Alkaline phosphatase-like"/>
    <property type="match status" value="1"/>
</dbReference>
<feature type="transmembrane region" description="Helical" evidence="1">
    <location>
        <begin position="185"/>
        <end position="207"/>
    </location>
</feature>
<keyword evidence="4" id="KW-1185">Reference proteome</keyword>
<organism evidence="3 4">
    <name type="scientific">Thalassiosira oceanica</name>
    <name type="common">Marine diatom</name>
    <dbReference type="NCBI Taxonomy" id="159749"/>
    <lineage>
        <taxon>Eukaryota</taxon>
        <taxon>Sar</taxon>
        <taxon>Stramenopiles</taxon>
        <taxon>Ochrophyta</taxon>
        <taxon>Bacillariophyta</taxon>
        <taxon>Coscinodiscophyceae</taxon>
        <taxon>Thalassiosirophycidae</taxon>
        <taxon>Thalassiosirales</taxon>
        <taxon>Thalassiosiraceae</taxon>
        <taxon>Thalassiosira</taxon>
    </lineage>
</organism>
<dbReference type="Pfam" id="PF24325">
    <property type="entry name" value="DUF7495"/>
    <property type="match status" value="1"/>
</dbReference>
<sequence>MTTHKRERSYRNYRRAYYAIFVMCIALMYRRTLHSMSAHKPVGHQSDSPREPLWFATFDGYTHAEGNAFCRRMVQGSVCPMKMYCPEGFGKPPHHGVRPDRRTNITANKDELWAPVREDPSDKQSLWVGVGANLPCTPRGSVESYFVDVKASLGDEKMQNWILCCPSEKVKQPPLTSRTHHATRFFKLLFMALAILLHAILIANVVMTVKLSDLAIHWTIVGGILMHLPGLQVIYDYQTFFEFTKTVLAAALEGTFLLLLLTWLHIKLRRKRSAVTLVGALLGVGLMTFVLSSIIGDATFRTMSGNSRPSAEMIVGGLVNAKQHVTAQFTADSKGASGRLVSALVCFVGSILLQAASNRAESVPHIGRLIYLLGVIVFLTSILGSYSPVIFASYSCVLSINLKRGGNASRLSDAGDRIPTKMDGPNFIYIQHESLSGAVMNTDEGKAAMPFFQGLKDNNDMYVFEHTRCVSGNTIDALPSLLTGCLPYNDEGEAYRNRPNHTIAHDFESAGYATGLFTSRAPSMLHGSWEELASMLVEGMSQVFDPVSLNLELVNEGGSDDRKLLPSLRQWIGSLKNHTDLWSGEVPRFYAQMYGFNNHYPGLKDPEHPLDEYRYFSSLRTVDELLNGVFGAGDHGDDNFKGHYVRVSALNPNVLHSAAYMYIPSNLLSEEERRTLRSNTKKLTHALDMFPTMKTLMQLSNGGEKYDFLTKANHGCFTGVDLTSVENHVSDPLAYAFFYLFLTVLLGDAVGAKGHLWAIVANETALYHRFWHSPNPFLEQGKDDVYVMHFGNCTSDTQSLCTEPFDRNRHGGYFKSALRSFKSTKLVGEGAKNSDLIQYFEQLLHQSEDSGG</sequence>
<feature type="transmembrane region" description="Helical" evidence="1">
    <location>
        <begin position="273"/>
        <end position="295"/>
    </location>
</feature>
<keyword evidence="1" id="KW-1133">Transmembrane helix</keyword>
<keyword evidence="1" id="KW-0812">Transmembrane</keyword>
<dbReference type="Proteomes" id="UP000266841">
    <property type="component" value="Unassembled WGS sequence"/>
</dbReference>
<keyword evidence="1" id="KW-0472">Membrane</keyword>
<dbReference type="Gene3D" id="3.40.720.10">
    <property type="entry name" value="Alkaline Phosphatase, subunit A"/>
    <property type="match status" value="1"/>
</dbReference>
<feature type="domain" description="DUF7495" evidence="2">
    <location>
        <begin position="58"/>
        <end position="165"/>
    </location>
</feature>
<dbReference type="OrthoDB" id="103349at2759"/>
<evidence type="ECO:0000259" key="2">
    <source>
        <dbReference type="Pfam" id="PF24325"/>
    </source>
</evidence>
<dbReference type="AlphaFoldDB" id="K0R6W8"/>
<feature type="transmembrane region" description="Helical" evidence="1">
    <location>
        <begin position="12"/>
        <end position="29"/>
    </location>
</feature>
<dbReference type="InterPro" id="IPR055918">
    <property type="entry name" value="DUF7495"/>
</dbReference>
<protein>
    <recommendedName>
        <fullName evidence="2">DUF7495 domain-containing protein</fullName>
    </recommendedName>
</protein>
<accession>K0R6W8</accession>
<dbReference type="EMBL" id="AGNL01049674">
    <property type="protein sequence ID" value="EJK44441.1"/>
    <property type="molecule type" value="Genomic_DNA"/>
</dbReference>
<dbReference type="InterPro" id="IPR017850">
    <property type="entry name" value="Alkaline_phosphatase_core_sf"/>
</dbReference>
<evidence type="ECO:0000313" key="3">
    <source>
        <dbReference type="EMBL" id="EJK44441.1"/>
    </source>
</evidence>
<feature type="transmembrane region" description="Helical" evidence="1">
    <location>
        <begin position="340"/>
        <end position="357"/>
    </location>
</feature>
<comment type="caution">
    <text evidence="3">The sequence shown here is derived from an EMBL/GenBank/DDBJ whole genome shotgun (WGS) entry which is preliminary data.</text>
</comment>
<feature type="transmembrane region" description="Helical" evidence="1">
    <location>
        <begin position="247"/>
        <end position="266"/>
    </location>
</feature>
<feature type="transmembrane region" description="Helical" evidence="1">
    <location>
        <begin position="214"/>
        <end position="235"/>
    </location>
</feature>
<feature type="transmembrane region" description="Helical" evidence="1">
    <location>
        <begin position="369"/>
        <end position="394"/>
    </location>
</feature>
<reference evidence="3 4" key="1">
    <citation type="journal article" date="2012" name="Genome Biol.">
        <title>Genome and low-iron response of an oceanic diatom adapted to chronic iron limitation.</title>
        <authorList>
            <person name="Lommer M."/>
            <person name="Specht M."/>
            <person name="Roy A.S."/>
            <person name="Kraemer L."/>
            <person name="Andreson R."/>
            <person name="Gutowska M.A."/>
            <person name="Wolf J."/>
            <person name="Bergner S.V."/>
            <person name="Schilhabel M.B."/>
            <person name="Klostermeier U.C."/>
            <person name="Beiko R.G."/>
            <person name="Rosenstiel P."/>
            <person name="Hippler M."/>
            <person name="Laroche J."/>
        </authorList>
    </citation>
    <scope>NUCLEOTIDE SEQUENCE [LARGE SCALE GENOMIC DNA]</scope>
    <source>
        <strain evidence="3 4">CCMP1005</strain>
    </source>
</reference>
<name>K0R6W8_THAOC</name>
<gene>
    <name evidence="3" type="ORF">THAOC_37017</name>
</gene>
<evidence type="ECO:0000256" key="1">
    <source>
        <dbReference type="SAM" id="Phobius"/>
    </source>
</evidence>
<evidence type="ECO:0000313" key="4">
    <source>
        <dbReference type="Proteomes" id="UP000266841"/>
    </source>
</evidence>
<proteinExistence type="predicted"/>